<dbReference type="STRING" id="584708.Apau_1763"/>
<comment type="subcellular location">
    <subcellularLocation>
        <location evidence="15">Cell membrane</location>
        <topology evidence="15">Multi-pass membrane protein</topology>
        <orientation evidence="15">Cytoplasmic side</orientation>
    </subcellularLocation>
    <subcellularLocation>
        <location evidence="1">Membrane</location>
    </subcellularLocation>
</comment>
<protein>
    <recommendedName>
        <fullName evidence="15">ATP-dependent zinc metalloprotease FtsH</fullName>
        <ecNumber evidence="15">3.4.24.-</ecNumber>
    </recommendedName>
</protein>
<gene>
    <name evidence="15" type="primary">ftsH</name>
    <name evidence="19" type="ORF">Apau_1763</name>
</gene>
<feature type="binding site" evidence="15">
    <location>
        <position position="444"/>
    </location>
    <ligand>
        <name>Zn(2+)</name>
        <dbReference type="ChEBI" id="CHEBI:29105"/>
        <note>catalytic</note>
    </ligand>
</feature>
<reference evidence="19 20" key="1">
    <citation type="journal article" date="2010" name="Stand. Genomic Sci.">
        <title>Non-contiguous finished genome sequence of Aminomonas paucivorans type strain (GLU-3).</title>
        <authorList>
            <person name="Pitluck S."/>
            <person name="Yasawong M."/>
            <person name="Held B."/>
            <person name="Lapidus A."/>
            <person name="Nolan M."/>
            <person name="Copeland A."/>
            <person name="Lucas S."/>
            <person name="Del Rio T.G."/>
            <person name="Tice H."/>
            <person name="Cheng J.F."/>
            <person name="Chertkov O."/>
            <person name="Goodwin L."/>
            <person name="Tapia R."/>
            <person name="Han C."/>
            <person name="Liolios K."/>
            <person name="Ivanova N."/>
            <person name="Mavromatis K."/>
            <person name="Ovchinnikova G."/>
            <person name="Pati A."/>
            <person name="Chen A."/>
            <person name="Palaniappan K."/>
            <person name="Land M."/>
            <person name="Hauser L."/>
            <person name="Chang Y.J."/>
            <person name="Jeffries C.D."/>
            <person name="Pukall R."/>
            <person name="Spring S."/>
            <person name="Rohde M."/>
            <person name="Sikorski J."/>
            <person name="Goker M."/>
            <person name="Woyke T."/>
            <person name="Bristow J."/>
            <person name="Eisen J.A."/>
            <person name="Markowitz V."/>
            <person name="Hugenholtz P."/>
            <person name="Kyrpides N.C."/>
            <person name="Klenk H.P."/>
        </authorList>
    </citation>
    <scope>NUCLEOTIDE SEQUENCE [LARGE SCALE GENOMIC DNA]</scope>
    <source>
        <strain evidence="19 20">DSM 12260</strain>
    </source>
</reference>
<dbReference type="CDD" id="cd19501">
    <property type="entry name" value="RecA-like_FtsH"/>
    <property type="match status" value="1"/>
</dbReference>
<evidence type="ECO:0000256" key="16">
    <source>
        <dbReference type="RuleBase" id="RU003651"/>
    </source>
</evidence>
<evidence type="ECO:0000256" key="4">
    <source>
        <dbReference type="ARBA" id="ARBA00022670"/>
    </source>
</evidence>
<dbReference type="GO" id="GO:0004222">
    <property type="term" value="F:metalloendopeptidase activity"/>
    <property type="evidence" value="ECO:0007669"/>
    <property type="project" value="InterPro"/>
</dbReference>
<evidence type="ECO:0000256" key="6">
    <source>
        <dbReference type="ARBA" id="ARBA00022723"/>
    </source>
</evidence>
<evidence type="ECO:0000256" key="7">
    <source>
        <dbReference type="ARBA" id="ARBA00022741"/>
    </source>
</evidence>
<dbReference type="PaxDb" id="584708-Apau_1763"/>
<comment type="similarity">
    <text evidence="14 15">In the central section; belongs to the AAA ATPase family.</text>
</comment>
<dbReference type="PROSITE" id="PS00674">
    <property type="entry name" value="AAA"/>
    <property type="match status" value="1"/>
</dbReference>
<dbReference type="Gene3D" id="1.20.58.760">
    <property type="entry name" value="Peptidase M41"/>
    <property type="match status" value="1"/>
</dbReference>
<evidence type="ECO:0000256" key="5">
    <source>
        <dbReference type="ARBA" id="ARBA00022692"/>
    </source>
</evidence>
<keyword evidence="5 15" id="KW-0812">Transmembrane</keyword>
<proteinExistence type="inferred from homology"/>
<dbReference type="SUPFAM" id="SSF52540">
    <property type="entry name" value="P-loop containing nucleoside triphosphate hydrolases"/>
    <property type="match status" value="1"/>
</dbReference>
<dbReference type="InterPro" id="IPR003959">
    <property type="entry name" value="ATPase_AAA_core"/>
</dbReference>
<keyword evidence="9 15" id="KW-0862">Zinc</keyword>
<dbReference type="PANTHER" id="PTHR23076">
    <property type="entry name" value="METALLOPROTEASE M41 FTSH"/>
    <property type="match status" value="1"/>
</dbReference>
<name>E3CVI8_9BACT</name>
<dbReference type="InterPro" id="IPR000642">
    <property type="entry name" value="Peptidase_M41"/>
</dbReference>
<dbReference type="SUPFAM" id="SSF140990">
    <property type="entry name" value="FtsH protease domain-like"/>
    <property type="match status" value="1"/>
</dbReference>
<dbReference type="SMART" id="SM00382">
    <property type="entry name" value="AAA"/>
    <property type="match status" value="1"/>
</dbReference>
<dbReference type="PANTHER" id="PTHR23076:SF97">
    <property type="entry name" value="ATP-DEPENDENT ZINC METALLOPROTEASE YME1L1"/>
    <property type="match status" value="1"/>
</dbReference>
<feature type="region of interest" description="Disordered" evidence="17">
    <location>
        <begin position="34"/>
        <end position="63"/>
    </location>
</feature>
<comment type="subunit">
    <text evidence="15">Homohexamer.</text>
</comment>
<dbReference type="GO" id="GO:0005524">
    <property type="term" value="F:ATP binding"/>
    <property type="evidence" value="ECO:0007669"/>
    <property type="project" value="UniProtKB-UniRule"/>
</dbReference>
<keyword evidence="3" id="KW-0997">Cell inner membrane</keyword>
<evidence type="ECO:0000313" key="20">
    <source>
        <dbReference type="Proteomes" id="UP000005096"/>
    </source>
</evidence>
<dbReference type="InterPro" id="IPR005936">
    <property type="entry name" value="FtsH"/>
</dbReference>
<dbReference type="GO" id="GO:0006508">
    <property type="term" value="P:proteolysis"/>
    <property type="evidence" value="ECO:0007669"/>
    <property type="project" value="UniProtKB-KW"/>
</dbReference>
<evidence type="ECO:0000256" key="13">
    <source>
        <dbReference type="ARBA" id="ARBA00023136"/>
    </source>
</evidence>
<evidence type="ECO:0000256" key="14">
    <source>
        <dbReference type="ARBA" id="ARBA00061570"/>
    </source>
</evidence>
<dbReference type="EMBL" id="CM001022">
    <property type="protein sequence ID" value="EFQ24179.1"/>
    <property type="molecule type" value="Genomic_DNA"/>
</dbReference>
<dbReference type="EC" id="3.4.24.-" evidence="15"/>
<dbReference type="GO" id="GO:0008270">
    <property type="term" value="F:zinc ion binding"/>
    <property type="evidence" value="ECO:0007669"/>
    <property type="project" value="UniProtKB-UniRule"/>
</dbReference>
<evidence type="ECO:0000256" key="9">
    <source>
        <dbReference type="ARBA" id="ARBA00022833"/>
    </source>
</evidence>
<feature type="active site" evidence="15">
    <location>
        <position position="445"/>
    </location>
</feature>
<evidence type="ECO:0000256" key="17">
    <source>
        <dbReference type="SAM" id="MobiDB-lite"/>
    </source>
</evidence>
<dbReference type="FunFam" id="1.20.58.760:FF:000001">
    <property type="entry name" value="ATP-dependent zinc metalloprotease FtsH"/>
    <property type="match status" value="1"/>
</dbReference>
<keyword evidence="7 15" id="KW-0547">Nucleotide-binding</keyword>
<dbReference type="Pfam" id="PF17862">
    <property type="entry name" value="AAA_lid_3"/>
    <property type="match status" value="1"/>
</dbReference>
<dbReference type="Gene3D" id="1.10.8.60">
    <property type="match status" value="1"/>
</dbReference>
<evidence type="ECO:0000256" key="12">
    <source>
        <dbReference type="ARBA" id="ARBA00023049"/>
    </source>
</evidence>
<evidence type="ECO:0000256" key="10">
    <source>
        <dbReference type="ARBA" id="ARBA00022840"/>
    </source>
</evidence>
<comment type="function">
    <text evidence="15">Acts as a processive, ATP-dependent zinc metallopeptidase for both cytoplasmic and membrane proteins. Plays a role in the quality control of integral membrane proteins.</text>
</comment>
<accession>E3CVI8</accession>
<evidence type="ECO:0000313" key="19">
    <source>
        <dbReference type="EMBL" id="EFQ24179.1"/>
    </source>
</evidence>
<keyword evidence="8 15" id="KW-0378">Hydrolase</keyword>
<dbReference type="Pfam" id="PF01434">
    <property type="entry name" value="Peptidase_M41"/>
    <property type="match status" value="1"/>
</dbReference>
<dbReference type="AlphaFoldDB" id="E3CVI8"/>
<keyword evidence="6 15" id="KW-0479">Metal-binding</keyword>
<feature type="domain" description="AAA+ ATPase" evidence="18">
    <location>
        <begin position="214"/>
        <end position="353"/>
    </location>
</feature>
<dbReference type="Proteomes" id="UP000005096">
    <property type="component" value="Chromosome"/>
</dbReference>
<evidence type="ECO:0000256" key="3">
    <source>
        <dbReference type="ARBA" id="ARBA00022519"/>
    </source>
</evidence>
<dbReference type="RefSeq" id="WP_006301402.1">
    <property type="nucleotide sequence ID" value="NZ_CM001022.1"/>
</dbReference>
<keyword evidence="11 15" id="KW-1133">Transmembrane helix</keyword>
<evidence type="ECO:0000256" key="15">
    <source>
        <dbReference type="HAMAP-Rule" id="MF_01458"/>
    </source>
</evidence>
<dbReference type="InterPro" id="IPR037219">
    <property type="entry name" value="Peptidase_M41-like"/>
</dbReference>
<organism evidence="19 20">
    <name type="scientific">Aminomonas paucivorans DSM 12260</name>
    <dbReference type="NCBI Taxonomy" id="584708"/>
    <lineage>
        <taxon>Bacteria</taxon>
        <taxon>Thermotogati</taxon>
        <taxon>Synergistota</taxon>
        <taxon>Synergistia</taxon>
        <taxon>Synergistales</taxon>
        <taxon>Synergistaceae</taxon>
        <taxon>Aminomonas</taxon>
    </lineage>
</organism>
<keyword evidence="13 15" id="KW-0472">Membrane</keyword>
<keyword evidence="15" id="KW-1003">Cell membrane</keyword>
<dbReference type="eggNOG" id="COG0465">
    <property type="taxonomic scope" value="Bacteria"/>
</dbReference>
<dbReference type="GO" id="GO:0004176">
    <property type="term" value="F:ATP-dependent peptidase activity"/>
    <property type="evidence" value="ECO:0007669"/>
    <property type="project" value="InterPro"/>
</dbReference>
<evidence type="ECO:0000256" key="1">
    <source>
        <dbReference type="ARBA" id="ARBA00004370"/>
    </source>
</evidence>
<keyword evidence="4 15" id="KW-0645">Protease</keyword>
<feature type="binding site" evidence="15">
    <location>
        <position position="521"/>
    </location>
    <ligand>
        <name>Zn(2+)</name>
        <dbReference type="ChEBI" id="CHEBI:29105"/>
        <note>catalytic</note>
    </ligand>
</feature>
<dbReference type="InterPro" id="IPR003593">
    <property type="entry name" value="AAA+_ATPase"/>
</dbReference>
<dbReference type="InterPro" id="IPR041569">
    <property type="entry name" value="AAA_lid_3"/>
</dbReference>
<comment type="similarity">
    <text evidence="2 15">In the C-terminal section; belongs to the peptidase M41 family.</text>
</comment>
<dbReference type="GO" id="GO:0005886">
    <property type="term" value="C:plasma membrane"/>
    <property type="evidence" value="ECO:0007669"/>
    <property type="project" value="UniProtKB-SubCell"/>
</dbReference>
<evidence type="ECO:0000256" key="2">
    <source>
        <dbReference type="ARBA" id="ARBA00010044"/>
    </source>
</evidence>
<dbReference type="Gene3D" id="3.40.50.300">
    <property type="entry name" value="P-loop containing nucleotide triphosphate hydrolases"/>
    <property type="match status" value="1"/>
</dbReference>
<evidence type="ECO:0000259" key="18">
    <source>
        <dbReference type="SMART" id="SM00382"/>
    </source>
</evidence>
<dbReference type="InterPro" id="IPR027417">
    <property type="entry name" value="P-loop_NTPase"/>
</dbReference>
<dbReference type="NCBIfam" id="TIGR01241">
    <property type="entry name" value="FtsH_fam"/>
    <property type="match status" value="1"/>
</dbReference>
<keyword evidence="10 15" id="KW-0067">ATP-binding</keyword>
<sequence length="624" mass="66896">MSQFFRRWGVALMGGGLLLVLLILASSVPPTVFPGKTASTGPATPRTAASGATGTAPRKGSPTSETGLLAFDHALKQGRVRSAVLNLETRQLVWVESSGATRRTGVVDPAKTSQQLVARGVEVQVVAPSGFRTRDLLLGLAFLAPLLFLPLVLRASRRRSGGAQEGRWGIAEARELPETRFADVAGCDEAKQDLAETVSYLKDPDTFLAWGVRPPKGVLLFGPPGTGKTLLARAVAGEAGVPFFRAAGSDFVEMYVGVGASRVREIFQRARRHAPCMVFIDEIDAIGRARGASATGGNEERESTLNQLLVEMDGFSPSAGIVVMAATNRPDVLDPALTRPGRFDRRVMVDRPDAAGREAILGLHLRNKRTAPDLDLAELATFTTGFTGADLENACNEAALVAMRRGREHIGREEFSEAVERVVAGPERKSRRLSPQEKRVVAYHEVGHALVARLLPGGDPVKKVSIVPRGMGALGYTLQTPREDRFLSSRGELLNRICVLLGGRAAEDLFCGDVTTGAQNDLKRANGIARRMVTEFGMGEKLGLLTLAGADEGPLRFDQPGPGSAGPVAQLADSEVRDIVETCYGRVTELLSRHREAVERLTGELLNREVILGEDVDRVLAVEG</sequence>
<comment type="cofactor">
    <cofactor evidence="15">
        <name>Zn(2+)</name>
        <dbReference type="ChEBI" id="CHEBI:29105"/>
    </cofactor>
    <text evidence="15">Binds 1 zinc ion per subunit.</text>
</comment>
<evidence type="ECO:0000256" key="11">
    <source>
        <dbReference type="ARBA" id="ARBA00022989"/>
    </source>
</evidence>
<feature type="binding site" evidence="15">
    <location>
        <begin position="222"/>
        <end position="229"/>
    </location>
    <ligand>
        <name>ATP</name>
        <dbReference type="ChEBI" id="CHEBI:30616"/>
    </ligand>
</feature>
<comment type="similarity">
    <text evidence="16">Belongs to the AAA ATPase family.</text>
</comment>
<dbReference type="HOGENOM" id="CLU_000688_16_2_0"/>
<dbReference type="FunFam" id="3.40.50.300:FF:000001">
    <property type="entry name" value="ATP-dependent zinc metalloprotease FtsH"/>
    <property type="match status" value="1"/>
</dbReference>
<evidence type="ECO:0000256" key="8">
    <source>
        <dbReference type="ARBA" id="ARBA00022801"/>
    </source>
</evidence>
<keyword evidence="12 15" id="KW-0482">Metalloprotease</keyword>
<dbReference type="InterPro" id="IPR003960">
    <property type="entry name" value="ATPase_AAA_CS"/>
</dbReference>
<dbReference type="GO" id="GO:0030163">
    <property type="term" value="P:protein catabolic process"/>
    <property type="evidence" value="ECO:0007669"/>
    <property type="project" value="UniProtKB-UniRule"/>
</dbReference>
<dbReference type="FunFam" id="1.10.8.60:FF:000001">
    <property type="entry name" value="ATP-dependent zinc metalloprotease FtsH"/>
    <property type="match status" value="1"/>
</dbReference>
<dbReference type="HAMAP" id="MF_01458">
    <property type="entry name" value="FtsH"/>
    <property type="match status" value="1"/>
</dbReference>
<dbReference type="Pfam" id="PF00004">
    <property type="entry name" value="AAA"/>
    <property type="match status" value="1"/>
</dbReference>
<dbReference type="GO" id="GO:0016887">
    <property type="term" value="F:ATP hydrolysis activity"/>
    <property type="evidence" value="ECO:0007669"/>
    <property type="project" value="UniProtKB-UniRule"/>
</dbReference>
<feature type="binding site" evidence="15">
    <location>
        <position position="448"/>
    </location>
    <ligand>
        <name>Zn(2+)</name>
        <dbReference type="ChEBI" id="CHEBI:29105"/>
        <note>catalytic</note>
    </ligand>
</feature>
<keyword evidence="20" id="KW-1185">Reference proteome</keyword>